<name>A0ABP9I9H5_9ACTN</name>
<dbReference type="SMART" id="SM00331">
    <property type="entry name" value="PP2C_SIG"/>
    <property type="match status" value="1"/>
</dbReference>
<evidence type="ECO:0000313" key="4">
    <source>
        <dbReference type="EMBL" id="GAA4992302.1"/>
    </source>
</evidence>
<dbReference type="Pfam" id="PF08447">
    <property type="entry name" value="PAS_3"/>
    <property type="match status" value="1"/>
</dbReference>
<dbReference type="RefSeq" id="WP_345680418.1">
    <property type="nucleotide sequence ID" value="NZ_BAABHS010000046.1"/>
</dbReference>
<dbReference type="PANTHER" id="PTHR43156:SF2">
    <property type="entry name" value="STAGE II SPORULATION PROTEIN E"/>
    <property type="match status" value="1"/>
</dbReference>
<dbReference type="InterPro" id="IPR000700">
    <property type="entry name" value="PAS-assoc_C"/>
</dbReference>
<dbReference type="InterPro" id="IPR013655">
    <property type="entry name" value="PAS_fold_3"/>
</dbReference>
<dbReference type="InterPro" id="IPR001610">
    <property type="entry name" value="PAC"/>
</dbReference>
<feature type="compositionally biased region" description="Basic and acidic residues" evidence="2">
    <location>
        <begin position="134"/>
        <end position="147"/>
    </location>
</feature>
<dbReference type="InterPro" id="IPR035965">
    <property type="entry name" value="PAS-like_dom_sf"/>
</dbReference>
<comment type="caution">
    <text evidence="4">The sequence shown here is derived from an EMBL/GenBank/DDBJ whole genome shotgun (WGS) entry which is preliminary data.</text>
</comment>
<dbReference type="SMART" id="SM00086">
    <property type="entry name" value="PAC"/>
    <property type="match status" value="1"/>
</dbReference>
<feature type="domain" description="PAC" evidence="3">
    <location>
        <begin position="240"/>
        <end position="292"/>
    </location>
</feature>
<evidence type="ECO:0000259" key="3">
    <source>
        <dbReference type="PROSITE" id="PS50113"/>
    </source>
</evidence>
<sequence length="543" mass="59209">MHERPEFDAADLTAMMSRVAQLRAQVDGLRDGYVAHRASRNAHVCELLADSLEQSLDHLARLCAPIRDDSPTREHSGSAAPRRPAGSGGSPAPVPDVFRSQRYLRPRLIDTVVGETLLPARPTAPRDLLLPPDEPVRGRGHDVHPPVDRPQPGGAEPSDDETAADPGIPQQRGNAGLLASAEWHLDTDEIRWSDEMYVIFDRDPICGPLRLDDLPRHVLPGDLPAVQALVTGLLEELVPVEGEFRLLRRDGTTRSVHLVGEPVLNADGTPRSAWAILRDVTELRWTQAALTETREQLVAQRQLARDEHRIASQLQQAVMPRWTRAIALPGLHVATRYFPAEATARVGGDWYDGMALPDRTVLVSLGDMAGHGLAATAGMTTLRSALQGFAVTGASPGEMLYWLNRLLLHALPAEAIATAMCGRYDPERRVLTWARAGHPAPLLFRGGRGRVLPAPQGLVLGAHDEPVYEEARLELRAGDVLLCFTDGLVERRGHDIDESLDELLGLAPLIAEADAPSCVDLVVSRLGTTDYEDDACVMALRVE</sequence>
<organism evidence="4 5">
    <name type="scientific">Yinghuangia aomiensis</name>
    <dbReference type="NCBI Taxonomy" id="676205"/>
    <lineage>
        <taxon>Bacteria</taxon>
        <taxon>Bacillati</taxon>
        <taxon>Actinomycetota</taxon>
        <taxon>Actinomycetes</taxon>
        <taxon>Kitasatosporales</taxon>
        <taxon>Streptomycetaceae</taxon>
        <taxon>Yinghuangia</taxon>
    </lineage>
</organism>
<dbReference type="Gene3D" id="2.10.70.100">
    <property type="match status" value="1"/>
</dbReference>
<protein>
    <recommendedName>
        <fullName evidence="3">PAC domain-containing protein</fullName>
    </recommendedName>
</protein>
<feature type="compositionally biased region" description="Basic and acidic residues" evidence="2">
    <location>
        <begin position="67"/>
        <end position="76"/>
    </location>
</feature>
<dbReference type="Proteomes" id="UP001500466">
    <property type="component" value="Unassembled WGS sequence"/>
</dbReference>
<reference evidence="5" key="1">
    <citation type="journal article" date="2019" name="Int. J. Syst. Evol. Microbiol.">
        <title>The Global Catalogue of Microorganisms (GCM) 10K type strain sequencing project: providing services to taxonomists for standard genome sequencing and annotation.</title>
        <authorList>
            <consortium name="The Broad Institute Genomics Platform"/>
            <consortium name="The Broad Institute Genome Sequencing Center for Infectious Disease"/>
            <person name="Wu L."/>
            <person name="Ma J."/>
        </authorList>
    </citation>
    <scope>NUCLEOTIDE SEQUENCE [LARGE SCALE GENOMIC DNA]</scope>
    <source>
        <strain evidence="5">JCM 17986</strain>
    </source>
</reference>
<evidence type="ECO:0000256" key="1">
    <source>
        <dbReference type="ARBA" id="ARBA00022801"/>
    </source>
</evidence>
<gene>
    <name evidence="4" type="ORF">GCM10023205_75990</name>
</gene>
<dbReference type="InterPro" id="IPR001932">
    <property type="entry name" value="PPM-type_phosphatase-like_dom"/>
</dbReference>
<dbReference type="PANTHER" id="PTHR43156">
    <property type="entry name" value="STAGE II SPORULATION PROTEIN E-RELATED"/>
    <property type="match status" value="1"/>
</dbReference>
<dbReference type="PROSITE" id="PS50113">
    <property type="entry name" value="PAC"/>
    <property type="match status" value="1"/>
</dbReference>
<evidence type="ECO:0000256" key="2">
    <source>
        <dbReference type="SAM" id="MobiDB-lite"/>
    </source>
</evidence>
<dbReference type="InterPro" id="IPR000014">
    <property type="entry name" value="PAS"/>
</dbReference>
<dbReference type="NCBIfam" id="TIGR00229">
    <property type="entry name" value="sensory_box"/>
    <property type="match status" value="1"/>
</dbReference>
<dbReference type="Gene3D" id="3.60.40.10">
    <property type="entry name" value="PPM-type phosphatase domain"/>
    <property type="match status" value="1"/>
</dbReference>
<evidence type="ECO:0000313" key="5">
    <source>
        <dbReference type="Proteomes" id="UP001500466"/>
    </source>
</evidence>
<keyword evidence="5" id="KW-1185">Reference proteome</keyword>
<dbReference type="InterPro" id="IPR052016">
    <property type="entry name" value="Bact_Sigma-Reg"/>
</dbReference>
<dbReference type="Pfam" id="PF07228">
    <property type="entry name" value="SpoIIE"/>
    <property type="match status" value="1"/>
</dbReference>
<dbReference type="InterPro" id="IPR036457">
    <property type="entry name" value="PPM-type-like_dom_sf"/>
</dbReference>
<feature type="region of interest" description="Disordered" evidence="2">
    <location>
        <begin position="122"/>
        <end position="173"/>
    </location>
</feature>
<dbReference type="SUPFAM" id="SSF81606">
    <property type="entry name" value="PP2C-like"/>
    <property type="match status" value="1"/>
</dbReference>
<dbReference type="EMBL" id="BAABHS010000046">
    <property type="protein sequence ID" value="GAA4992302.1"/>
    <property type="molecule type" value="Genomic_DNA"/>
</dbReference>
<accession>A0ABP9I9H5</accession>
<proteinExistence type="predicted"/>
<keyword evidence="1" id="KW-0378">Hydrolase</keyword>
<dbReference type="SUPFAM" id="SSF55785">
    <property type="entry name" value="PYP-like sensor domain (PAS domain)"/>
    <property type="match status" value="1"/>
</dbReference>
<dbReference type="Gene3D" id="3.30.450.20">
    <property type="entry name" value="PAS domain"/>
    <property type="match status" value="1"/>
</dbReference>
<feature type="region of interest" description="Disordered" evidence="2">
    <location>
        <begin position="67"/>
        <end position="97"/>
    </location>
</feature>